<organism evidence="14 15">
    <name type="scientific">Streptomyces olivaceoviridis</name>
    <name type="common">Streptomyces corchorusii</name>
    <dbReference type="NCBI Taxonomy" id="1921"/>
    <lineage>
        <taxon>Bacteria</taxon>
        <taxon>Bacillati</taxon>
        <taxon>Actinomycetota</taxon>
        <taxon>Actinomycetes</taxon>
        <taxon>Kitasatosporales</taxon>
        <taxon>Streptomycetaceae</taxon>
        <taxon>Streptomyces</taxon>
    </lineage>
</organism>
<dbReference type="Pfam" id="PF02467">
    <property type="entry name" value="Whib"/>
    <property type="match status" value="1"/>
</dbReference>
<comment type="caution">
    <text evidence="14">The sequence shown here is derived from an EMBL/GenBank/DDBJ whole genome shotgun (WGS) entry which is preliminary data.</text>
</comment>
<evidence type="ECO:0000256" key="3">
    <source>
        <dbReference type="ARBA" id="ARBA00022485"/>
    </source>
</evidence>
<evidence type="ECO:0000256" key="7">
    <source>
        <dbReference type="ARBA" id="ARBA00023015"/>
    </source>
</evidence>
<evidence type="ECO:0000256" key="5">
    <source>
        <dbReference type="ARBA" id="ARBA00023004"/>
    </source>
</evidence>
<protein>
    <recommendedName>
        <fullName evidence="11">Transcriptional regulator WhiB</fullName>
    </recommendedName>
</protein>
<feature type="region of interest" description="Disordered" evidence="12">
    <location>
        <begin position="156"/>
        <end position="176"/>
    </location>
</feature>
<comment type="subcellular location">
    <subcellularLocation>
        <location evidence="1 11">Cytoplasm</location>
    </subcellularLocation>
</comment>
<dbReference type="HAMAP" id="MF_01479">
    <property type="entry name" value="WhiB"/>
    <property type="match status" value="1"/>
</dbReference>
<keyword evidence="15" id="KW-1185">Reference proteome</keyword>
<dbReference type="Proteomes" id="UP001611397">
    <property type="component" value="Unassembled WGS sequence"/>
</dbReference>
<dbReference type="EMBL" id="JBIRWM010000018">
    <property type="protein sequence ID" value="MFI2160114.1"/>
    <property type="molecule type" value="Genomic_DNA"/>
</dbReference>
<comment type="PTM">
    <text evidence="11">The Fe-S cluster can be nitrosylated by nitric oxide (NO).</text>
</comment>
<comment type="PTM">
    <text evidence="11">Upon Fe-S cluster removal intramolecular disulfide bonds are formed.</text>
</comment>
<name>A0ABW7VH37_STROI</name>
<feature type="binding site" evidence="11">
    <location>
        <position position="120"/>
    </location>
    <ligand>
        <name>[4Fe-4S] cluster</name>
        <dbReference type="ChEBI" id="CHEBI:49883"/>
    </ligand>
</feature>
<proteinExistence type="inferred from homology"/>
<dbReference type="PROSITE" id="PS51674">
    <property type="entry name" value="4FE4S_WBL"/>
    <property type="match status" value="1"/>
</dbReference>
<comment type="cofactor">
    <cofactor evidence="11">
        <name>[4Fe-4S] cluster</name>
        <dbReference type="ChEBI" id="CHEBI:49883"/>
    </cofactor>
    <text evidence="11">Binds 1 [4Fe-4S] cluster per subunit. Following nitrosylation of the [4Fe-4S] cluster binds 1 [4Fe-8(NO)] cluster per subunit.</text>
</comment>
<evidence type="ECO:0000256" key="8">
    <source>
        <dbReference type="ARBA" id="ARBA00023125"/>
    </source>
</evidence>
<keyword evidence="9 11" id="KW-1015">Disulfide bond</keyword>
<evidence type="ECO:0000256" key="4">
    <source>
        <dbReference type="ARBA" id="ARBA00022723"/>
    </source>
</evidence>
<keyword evidence="7 11" id="KW-0805">Transcription regulation</keyword>
<dbReference type="InterPro" id="IPR003482">
    <property type="entry name" value="Whib"/>
</dbReference>
<comment type="function">
    <text evidence="11">Acts as a transcriptional regulator. Probably redox-responsive. The apo- but not holo-form probably binds DNA.</text>
</comment>
<keyword evidence="10 11" id="KW-0804">Transcription</keyword>
<evidence type="ECO:0000313" key="14">
    <source>
        <dbReference type="EMBL" id="MFI2160114.1"/>
    </source>
</evidence>
<keyword evidence="5 11" id="KW-0408">Iron</keyword>
<accession>A0ABW7VH37</accession>
<feature type="binding site" evidence="11">
    <location>
        <position position="117"/>
    </location>
    <ligand>
        <name>[4Fe-4S] cluster</name>
        <dbReference type="ChEBI" id="CHEBI:49883"/>
    </ligand>
</feature>
<dbReference type="PANTHER" id="PTHR38839:SF6">
    <property type="entry name" value="TRANSCRIPTIONAL REGULATOR WHIB1"/>
    <property type="match status" value="1"/>
</dbReference>
<keyword evidence="11" id="KW-0963">Cytoplasm</keyword>
<feature type="compositionally biased region" description="Basic and acidic residues" evidence="12">
    <location>
        <begin position="1"/>
        <end position="10"/>
    </location>
</feature>
<gene>
    <name evidence="11" type="primary">whiB</name>
    <name evidence="14" type="ORF">ACH49L_31200</name>
</gene>
<evidence type="ECO:0000256" key="11">
    <source>
        <dbReference type="HAMAP-Rule" id="MF_01479"/>
    </source>
</evidence>
<keyword evidence="4 11" id="KW-0479">Metal-binding</keyword>
<keyword evidence="6 11" id="KW-0411">Iron-sulfur</keyword>
<evidence type="ECO:0000256" key="12">
    <source>
        <dbReference type="SAM" id="MobiDB-lite"/>
    </source>
</evidence>
<evidence type="ECO:0000256" key="10">
    <source>
        <dbReference type="ARBA" id="ARBA00023163"/>
    </source>
</evidence>
<feature type="binding site" evidence="11">
    <location>
        <position position="89"/>
    </location>
    <ligand>
        <name>[4Fe-4S] cluster</name>
        <dbReference type="ChEBI" id="CHEBI:49883"/>
    </ligand>
</feature>
<evidence type="ECO:0000313" key="15">
    <source>
        <dbReference type="Proteomes" id="UP001611397"/>
    </source>
</evidence>
<reference evidence="14 15" key="1">
    <citation type="submission" date="2024-10" db="EMBL/GenBank/DDBJ databases">
        <title>The Natural Products Discovery Center: Release of the First 8490 Sequenced Strains for Exploring Actinobacteria Biosynthetic Diversity.</title>
        <authorList>
            <person name="Kalkreuter E."/>
            <person name="Kautsar S.A."/>
            <person name="Yang D."/>
            <person name="Bader C.D."/>
            <person name="Teijaro C.N."/>
            <person name="Fluegel L."/>
            <person name="Davis C.M."/>
            <person name="Simpson J.R."/>
            <person name="Lauterbach L."/>
            <person name="Steele A.D."/>
            <person name="Gui C."/>
            <person name="Meng S."/>
            <person name="Li G."/>
            <person name="Viehrig K."/>
            <person name="Ye F."/>
            <person name="Su P."/>
            <person name="Kiefer A.F."/>
            <person name="Nichols A."/>
            <person name="Cepeda A.J."/>
            <person name="Yan W."/>
            <person name="Fan B."/>
            <person name="Jiang Y."/>
            <person name="Adhikari A."/>
            <person name="Zheng C.-J."/>
            <person name="Schuster L."/>
            <person name="Cowan T.M."/>
            <person name="Smanski M.J."/>
            <person name="Chevrette M.G."/>
            <person name="De Carvalho L.P.S."/>
            <person name="Shen B."/>
        </authorList>
    </citation>
    <scope>NUCLEOTIDE SEQUENCE [LARGE SCALE GENOMIC DNA]</scope>
    <source>
        <strain evidence="14 15">NPDC020295</strain>
    </source>
</reference>
<feature type="binding site" evidence="11">
    <location>
        <position position="126"/>
    </location>
    <ligand>
        <name>[4Fe-4S] cluster</name>
        <dbReference type="ChEBI" id="CHEBI:49883"/>
    </ligand>
</feature>
<dbReference type="PANTHER" id="PTHR38839">
    <property type="entry name" value="TRANSCRIPTIONAL REGULATOR WHID-RELATED"/>
    <property type="match status" value="1"/>
</dbReference>
<keyword evidence="8 11" id="KW-0238">DNA-binding</keyword>
<feature type="region of interest" description="Disordered" evidence="12">
    <location>
        <begin position="1"/>
        <end position="28"/>
    </location>
</feature>
<sequence length="176" mass="19224">MGRPRADARGRPSPCLDRMSPSRRRRADDLPRMRRIAIKCHEPLPGLGCSTVLCRSRSAWPHTAMKRCVMTRSSIGHPAASDWRDQASCAGEDPDIFFPLSDLAAPGTEAALARAICRRCPVLIACRTWALDHGEDDGIWGATTAAQRRAIRRATTETIPAVRRRGDGAGEESLPG</sequence>
<evidence type="ECO:0000256" key="1">
    <source>
        <dbReference type="ARBA" id="ARBA00004496"/>
    </source>
</evidence>
<evidence type="ECO:0000256" key="9">
    <source>
        <dbReference type="ARBA" id="ARBA00023157"/>
    </source>
</evidence>
<dbReference type="RefSeq" id="WP_341846305.1">
    <property type="nucleotide sequence ID" value="NZ_JBIRWM010000018.1"/>
</dbReference>
<keyword evidence="3 11" id="KW-0004">4Fe-4S</keyword>
<evidence type="ECO:0000256" key="2">
    <source>
        <dbReference type="ARBA" id="ARBA00006597"/>
    </source>
</evidence>
<dbReference type="InterPro" id="IPR034768">
    <property type="entry name" value="4FE4S_WBL"/>
</dbReference>
<evidence type="ECO:0000256" key="6">
    <source>
        <dbReference type="ARBA" id="ARBA00023014"/>
    </source>
</evidence>
<comment type="similarity">
    <text evidence="2 11">Belongs to the WhiB family.</text>
</comment>
<feature type="domain" description="4Fe-4S Wbl-type" evidence="13">
    <location>
        <begin position="88"/>
        <end position="150"/>
    </location>
</feature>
<evidence type="ECO:0000259" key="13">
    <source>
        <dbReference type="PROSITE" id="PS51674"/>
    </source>
</evidence>